<dbReference type="InterPro" id="IPR002889">
    <property type="entry name" value="WSC_carb-bd"/>
</dbReference>
<dbReference type="Proteomes" id="UP000813444">
    <property type="component" value="Unassembled WGS sequence"/>
</dbReference>
<reference evidence="3" key="1">
    <citation type="journal article" date="2021" name="Nat. Commun.">
        <title>Genetic determinants of endophytism in the Arabidopsis root mycobiome.</title>
        <authorList>
            <person name="Mesny F."/>
            <person name="Miyauchi S."/>
            <person name="Thiergart T."/>
            <person name="Pickel B."/>
            <person name="Atanasova L."/>
            <person name="Karlsson M."/>
            <person name="Huettel B."/>
            <person name="Barry K.W."/>
            <person name="Haridas S."/>
            <person name="Chen C."/>
            <person name="Bauer D."/>
            <person name="Andreopoulos W."/>
            <person name="Pangilinan J."/>
            <person name="LaButti K."/>
            <person name="Riley R."/>
            <person name="Lipzen A."/>
            <person name="Clum A."/>
            <person name="Drula E."/>
            <person name="Henrissat B."/>
            <person name="Kohler A."/>
            <person name="Grigoriev I.V."/>
            <person name="Martin F.M."/>
            <person name="Hacquard S."/>
        </authorList>
    </citation>
    <scope>NUCLEOTIDE SEQUENCE</scope>
    <source>
        <strain evidence="3">MPI-CAGE-CH-0235</strain>
    </source>
</reference>
<sequence>MDRQPIFAILLWVGAVTAQARHHGSLQPPARSPLLGEITSQGCFLEMGPVLAAQTVSVFMSVGLCANNCRRVDATVAVLRGSQCWCANLYPPLATRVADSECSLRCPGYAYDICGGRNAYSVYNIGRELEVEYHDDTGTNSVMSSDTAWTKVAETAYDYSTVLGGVSKSVQDFFNSCLGRTRSPGGGKQAKTRLDGTWDKTGLSLGSDVKNYVCM</sequence>
<accession>A0A8K0SWC2</accession>
<feature type="domain" description="WSC" evidence="2">
    <location>
        <begin position="37"/>
        <end position="126"/>
    </location>
</feature>
<evidence type="ECO:0000259" key="2">
    <source>
        <dbReference type="PROSITE" id="PS51212"/>
    </source>
</evidence>
<dbReference type="AlphaFoldDB" id="A0A8K0SWC2"/>
<evidence type="ECO:0000313" key="4">
    <source>
        <dbReference type="Proteomes" id="UP000813444"/>
    </source>
</evidence>
<evidence type="ECO:0000313" key="3">
    <source>
        <dbReference type="EMBL" id="KAH7324878.1"/>
    </source>
</evidence>
<dbReference type="EMBL" id="JAGPNK010000003">
    <property type="protein sequence ID" value="KAH7324878.1"/>
    <property type="molecule type" value="Genomic_DNA"/>
</dbReference>
<dbReference type="SMART" id="SM00321">
    <property type="entry name" value="WSC"/>
    <property type="match status" value="1"/>
</dbReference>
<dbReference type="OrthoDB" id="2019572at2759"/>
<proteinExistence type="predicted"/>
<gene>
    <name evidence="3" type="ORF">B0I35DRAFT_425129</name>
</gene>
<keyword evidence="1" id="KW-0732">Signal</keyword>
<feature type="signal peptide" evidence="1">
    <location>
        <begin position="1"/>
        <end position="20"/>
    </location>
</feature>
<keyword evidence="4" id="KW-1185">Reference proteome</keyword>
<organism evidence="3 4">
    <name type="scientific">Stachybotrys elegans</name>
    <dbReference type="NCBI Taxonomy" id="80388"/>
    <lineage>
        <taxon>Eukaryota</taxon>
        <taxon>Fungi</taxon>
        <taxon>Dikarya</taxon>
        <taxon>Ascomycota</taxon>
        <taxon>Pezizomycotina</taxon>
        <taxon>Sordariomycetes</taxon>
        <taxon>Hypocreomycetidae</taxon>
        <taxon>Hypocreales</taxon>
        <taxon>Stachybotryaceae</taxon>
        <taxon>Stachybotrys</taxon>
    </lineage>
</organism>
<name>A0A8K0SWC2_9HYPO</name>
<protein>
    <recommendedName>
        <fullName evidence="2">WSC domain-containing protein</fullName>
    </recommendedName>
</protein>
<dbReference type="Pfam" id="PF01822">
    <property type="entry name" value="WSC"/>
    <property type="match status" value="1"/>
</dbReference>
<feature type="chain" id="PRO_5035462768" description="WSC domain-containing protein" evidence="1">
    <location>
        <begin position="21"/>
        <end position="215"/>
    </location>
</feature>
<dbReference type="PROSITE" id="PS51212">
    <property type="entry name" value="WSC"/>
    <property type="match status" value="1"/>
</dbReference>
<evidence type="ECO:0000256" key="1">
    <source>
        <dbReference type="SAM" id="SignalP"/>
    </source>
</evidence>
<comment type="caution">
    <text evidence="3">The sequence shown here is derived from an EMBL/GenBank/DDBJ whole genome shotgun (WGS) entry which is preliminary data.</text>
</comment>